<proteinExistence type="predicted"/>
<sequence length="68" mass="7676">AREVLVRNQRQNVDTHLPYSTTARDIVTSFKPLKWSVLRSLHSSTCTLVSPTNLSWIQNCSDCDKGEA</sequence>
<feature type="non-terminal residue" evidence="1">
    <location>
        <position position="1"/>
    </location>
</feature>
<reference evidence="1" key="1">
    <citation type="journal article" date="2019" name="Science">
        <title>Mutation of a bHLH transcription factor allowed almond domestication.</title>
        <authorList>
            <person name="Sanchez-Perez R."/>
            <person name="Pavan S."/>
            <person name="Mazzeo R."/>
            <person name="Moldovan C."/>
            <person name="Aiese Cigliano R."/>
            <person name="Del Cueto J."/>
            <person name="Ricciardi F."/>
            <person name="Lotti C."/>
            <person name="Ricciardi L."/>
            <person name="Dicenta F."/>
            <person name="Lopez-Marques R.L."/>
            <person name="Lindberg Moller B."/>
        </authorList>
    </citation>
    <scope>NUCLEOTIDE SEQUENCE</scope>
</reference>
<protein>
    <submittedName>
        <fullName evidence="1">Uncharacterized protein</fullName>
    </submittedName>
</protein>
<name>A0A4Y1QWB3_PRUDU</name>
<dbReference type="EMBL" id="AP019297">
    <property type="protein sequence ID" value="BBG96098.1"/>
    <property type="molecule type" value="Genomic_DNA"/>
</dbReference>
<evidence type="ECO:0000313" key="1">
    <source>
        <dbReference type="EMBL" id="BBG96098.1"/>
    </source>
</evidence>
<organism evidence="1">
    <name type="scientific">Prunus dulcis</name>
    <name type="common">Almond</name>
    <name type="synonym">Amygdalus dulcis</name>
    <dbReference type="NCBI Taxonomy" id="3755"/>
    <lineage>
        <taxon>Eukaryota</taxon>
        <taxon>Viridiplantae</taxon>
        <taxon>Streptophyta</taxon>
        <taxon>Embryophyta</taxon>
        <taxon>Tracheophyta</taxon>
        <taxon>Spermatophyta</taxon>
        <taxon>Magnoliopsida</taxon>
        <taxon>eudicotyledons</taxon>
        <taxon>Gunneridae</taxon>
        <taxon>Pentapetalae</taxon>
        <taxon>rosids</taxon>
        <taxon>fabids</taxon>
        <taxon>Rosales</taxon>
        <taxon>Rosaceae</taxon>
        <taxon>Amygdaloideae</taxon>
        <taxon>Amygdaleae</taxon>
        <taxon>Prunus</taxon>
    </lineage>
</organism>
<accession>A0A4Y1QWB3</accession>
<gene>
    <name evidence="1" type="ORF">Prudu_004804</name>
</gene>
<dbReference type="AlphaFoldDB" id="A0A4Y1QWB3"/>